<comment type="catalytic activity">
    <reaction evidence="19 22">
        <text>L-seryl-[protein] + ATP = O-phospho-L-seryl-[protein] + ADP + H(+)</text>
        <dbReference type="Rhea" id="RHEA:17989"/>
        <dbReference type="Rhea" id="RHEA-COMP:9863"/>
        <dbReference type="Rhea" id="RHEA-COMP:11604"/>
        <dbReference type="ChEBI" id="CHEBI:15378"/>
        <dbReference type="ChEBI" id="CHEBI:29999"/>
        <dbReference type="ChEBI" id="CHEBI:30616"/>
        <dbReference type="ChEBI" id="CHEBI:83421"/>
        <dbReference type="ChEBI" id="CHEBI:456216"/>
        <dbReference type="EC" id="2.7.11.1"/>
    </reaction>
</comment>
<evidence type="ECO:0000256" key="4">
    <source>
        <dbReference type="ARBA" id="ARBA00012513"/>
    </source>
</evidence>
<evidence type="ECO:0000256" key="23">
    <source>
        <dbReference type="SAM" id="MobiDB-lite"/>
    </source>
</evidence>
<evidence type="ECO:0000256" key="3">
    <source>
        <dbReference type="ARBA" id="ARBA00009196"/>
    </source>
</evidence>
<dbReference type="InterPro" id="IPR011009">
    <property type="entry name" value="Kinase-like_dom_sf"/>
</dbReference>
<feature type="region of interest" description="Disordered" evidence="23">
    <location>
        <begin position="540"/>
        <end position="595"/>
    </location>
</feature>
<evidence type="ECO:0000313" key="25">
    <source>
        <dbReference type="EMBL" id="CAF1231680.1"/>
    </source>
</evidence>
<keyword evidence="5" id="KW-0963">Cytoplasm</keyword>
<comment type="subunit">
    <text evidence="20">Interacts with CASP10. Interacts with IRF3; RIOK3 probably mediates the interaction of TBK1 with IRF3. Associated with 40S pre-ribosomal particles.</text>
</comment>
<evidence type="ECO:0000256" key="19">
    <source>
        <dbReference type="ARBA" id="ARBA00048679"/>
    </source>
</evidence>
<dbReference type="InterPro" id="IPR051272">
    <property type="entry name" value="RIO-type_Ser/Thr_kinase"/>
</dbReference>
<dbReference type="GO" id="GO:0051607">
    <property type="term" value="P:defense response to virus"/>
    <property type="evidence" value="ECO:0007669"/>
    <property type="project" value="UniProtKB-KW"/>
</dbReference>
<dbReference type="Gene3D" id="3.30.200.20">
    <property type="entry name" value="Phosphorylase Kinase, domain 1"/>
    <property type="match status" value="1"/>
</dbReference>
<dbReference type="InterPro" id="IPR017406">
    <property type="entry name" value="Ser/Thr_kinase_Rio3"/>
</dbReference>
<keyword evidence="15 22" id="KW-0460">Magnesium</keyword>
<comment type="subcellular location">
    <subcellularLocation>
        <location evidence="2">Cytoplasm</location>
    </subcellularLocation>
</comment>
<keyword evidence="9" id="KW-0399">Innate immunity</keyword>
<dbReference type="InterPro" id="IPR000687">
    <property type="entry name" value="RIO_kinase"/>
</dbReference>
<dbReference type="EMBL" id="CAJOAY010000656">
    <property type="protein sequence ID" value="CAF3710641.1"/>
    <property type="molecule type" value="Genomic_DNA"/>
</dbReference>
<dbReference type="AlphaFoldDB" id="A0A814YMX4"/>
<evidence type="ECO:0000256" key="10">
    <source>
        <dbReference type="ARBA" id="ARBA00022679"/>
    </source>
</evidence>
<evidence type="ECO:0000313" key="26">
    <source>
        <dbReference type="EMBL" id="CAF3710641.1"/>
    </source>
</evidence>
<keyword evidence="13 22" id="KW-0418">Kinase</keyword>
<evidence type="ECO:0000256" key="12">
    <source>
        <dbReference type="ARBA" id="ARBA00022741"/>
    </source>
</evidence>
<keyword evidence="10 22" id="KW-0808">Transferase</keyword>
<dbReference type="Proteomes" id="UP000663891">
    <property type="component" value="Unassembled WGS sequence"/>
</dbReference>
<keyword evidence="8" id="KW-0597">Phosphoprotein</keyword>
<dbReference type="OrthoDB" id="205248at2759"/>
<evidence type="ECO:0000256" key="14">
    <source>
        <dbReference type="ARBA" id="ARBA00022840"/>
    </source>
</evidence>
<dbReference type="GO" id="GO:0045087">
    <property type="term" value="P:innate immune response"/>
    <property type="evidence" value="ECO:0007669"/>
    <property type="project" value="UniProtKB-KW"/>
</dbReference>
<keyword evidence="6" id="KW-0690">Ribosome biogenesis</keyword>
<keyword evidence="11 22" id="KW-0479">Metal-binding</keyword>
<feature type="compositionally biased region" description="Basic and acidic residues" evidence="23">
    <location>
        <begin position="52"/>
        <end position="62"/>
    </location>
</feature>
<evidence type="ECO:0000256" key="22">
    <source>
        <dbReference type="PIRNR" id="PIRNR038146"/>
    </source>
</evidence>
<dbReference type="PIRSF" id="PIRSF038146">
    <property type="entry name" value="Ser/Thr_PK_RIO3"/>
    <property type="match status" value="1"/>
</dbReference>
<dbReference type="EC" id="2.7.11.1" evidence="4 22"/>
<reference evidence="25" key="1">
    <citation type="submission" date="2021-02" db="EMBL/GenBank/DDBJ databases">
        <authorList>
            <person name="Nowell W R."/>
        </authorList>
    </citation>
    <scope>NUCLEOTIDE SEQUENCE</scope>
</reference>
<evidence type="ECO:0000256" key="11">
    <source>
        <dbReference type="ARBA" id="ARBA00022723"/>
    </source>
</evidence>
<dbReference type="GO" id="GO:0046872">
    <property type="term" value="F:metal ion binding"/>
    <property type="evidence" value="ECO:0007669"/>
    <property type="project" value="UniProtKB-UniRule"/>
</dbReference>
<evidence type="ECO:0000256" key="6">
    <source>
        <dbReference type="ARBA" id="ARBA00022517"/>
    </source>
</evidence>
<evidence type="ECO:0000256" key="21">
    <source>
        <dbReference type="ARBA" id="ARBA00068351"/>
    </source>
</evidence>
<dbReference type="EMBL" id="CAJNON010000381">
    <property type="protein sequence ID" value="CAF1231680.1"/>
    <property type="molecule type" value="Genomic_DNA"/>
</dbReference>
<dbReference type="GO" id="GO:0005524">
    <property type="term" value="F:ATP binding"/>
    <property type="evidence" value="ECO:0007669"/>
    <property type="project" value="UniProtKB-UniRule"/>
</dbReference>
<evidence type="ECO:0000256" key="16">
    <source>
        <dbReference type="ARBA" id="ARBA00022859"/>
    </source>
</evidence>
<evidence type="ECO:0000259" key="24">
    <source>
        <dbReference type="SMART" id="SM00090"/>
    </source>
</evidence>
<dbReference type="Pfam" id="PF01163">
    <property type="entry name" value="RIO1"/>
    <property type="match status" value="1"/>
</dbReference>
<keyword evidence="7 22" id="KW-0723">Serine/threonine-protein kinase</keyword>
<feature type="compositionally biased region" description="Acidic residues" evidence="23">
    <location>
        <begin position="544"/>
        <end position="560"/>
    </location>
</feature>
<keyword evidence="17" id="KW-0051">Antiviral defense</keyword>
<feature type="compositionally biased region" description="Basic residues" evidence="23">
    <location>
        <begin position="584"/>
        <end position="595"/>
    </location>
</feature>
<dbReference type="InterPro" id="IPR018934">
    <property type="entry name" value="RIO_dom"/>
</dbReference>
<comment type="caution">
    <text evidence="25">The sequence shown here is derived from an EMBL/GenBank/DDBJ whole genome shotgun (WGS) entry which is preliminary data.</text>
</comment>
<name>A0A814YMX4_9BILA</name>
<proteinExistence type="inferred from homology"/>
<dbReference type="GO" id="GO:0005737">
    <property type="term" value="C:cytoplasm"/>
    <property type="evidence" value="ECO:0007669"/>
    <property type="project" value="UniProtKB-SubCell"/>
</dbReference>
<keyword evidence="14" id="KW-0067">ATP-binding</keyword>
<evidence type="ECO:0000256" key="13">
    <source>
        <dbReference type="ARBA" id="ARBA00022777"/>
    </source>
</evidence>
<dbReference type="PROSITE" id="PS01245">
    <property type="entry name" value="RIO1"/>
    <property type="match status" value="1"/>
</dbReference>
<evidence type="ECO:0000313" key="27">
    <source>
        <dbReference type="Proteomes" id="UP000663891"/>
    </source>
</evidence>
<dbReference type="SUPFAM" id="SSF56112">
    <property type="entry name" value="Protein kinase-like (PK-like)"/>
    <property type="match status" value="1"/>
</dbReference>
<dbReference type="FunFam" id="3.30.200.20:FF:000200">
    <property type="entry name" value="Serine/threonine-protein kinase RIO3"/>
    <property type="match status" value="1"/>
</dbReference>
<dbReference type="GO" id="GO:0042254">
    <property type="term" value="P:ribosome biogenesis"/>
    <property type="evidence" value="ECO:0007669"/>
    <property type="project" value="UniProtKB-KW"/>
</dbReference>
<evidence type="ECO:0000256" key="17">
    <source>
        <dbReference type="ARBA" id="ARBA00023118"/>
    </source>
</evidence>
<evidence type="ECO:0000256" key="1">
    <source>
        <dbReference type="ARBA" id="ARBA00001946"/>
    </source>
</evidence>
<dbReference type="Proteomes" id="UP000663881">
    <property type="component" value="Unassembled WGS sequence"/>
</dbReference>
<dbReference type="InterPro" id="IPR018935">
    <property type="entry name" value="RIO_kinase_CS"/>
</dbReference>
<comment type="similarity">
    <text evidence="3 22">Belongs to the protein kinase superfamily. RIO-type Ser/Thr kinase family.</text>
</comment>
<dbReference type="SMART" id="SM00090">
    <property type="entry name" value="RIO"/>
    <property type="match status" value="1"/>
</dbReference>
<feature type="domain" description="RIO kinase" evidence="24">
    <location>
        <begin position="249"/>
        <end position="493"/>
    </location>
</feature>
<evidence type="ECO:0000256" key="20">
    <source>
        <dbReference type="ARBA" id="ARBA00064322"/>
    </source>
</evidence>
<comment type="catalytic activity">
    <reaction evidence="18 22">
        <text>L-threonyl-[protein] + ATP = O-phospho-L-threonyl-[protein] + ADP + H(+)</text>
        <dbReference type="Rhea" id="RHEA:46608"/>
        <dbReference type="Rhea" id="RHEA-COMP:11060"/>
        <dbReference type="Rhea" id="RHEA-COMP:11605"/>
        <dbReference type="ChEBI" id="CHEBI:15378"/>
        <dbReference type="ChEBI" id="CHEBI:30013"/>
        <dbReference type="ChEBI" id="CHEBI:30616"/>
        <dbReference type="ChEBI" id="CHEBI:61977"/>
        <dbReference type="ChEBI" id="CHEBI:456216"/>
        <dbReference type="EC" id="2.7.11.1"/>
    </reaction>
</comment>
<evidence type="ECO:0000256" key="7">
    <source>
        <dbReference type="ARBA" id="ARBA00022527"/>
    </source>
</evidence>
<gene>
    <name evidence="26" type="ORF">OKA104_LOCUS13156</name>
    <name evidence="25" type="ORF">VCS650_LOCUS27286</name>
</gene>
<evidence type="ECO:0000256" key="8">
    <source>
        <dbReference type="ARBA" id="ARBA00022553"/>
    </source>
</evidence>
<evidence type="ECO:0000256" key="15">
    <source>
        <dbReference type="ARBA" id="ARBA00022842"/>
    </source>
</evidence>
<evidence type="ECO:0000256" key="9">
    <source>
        <dbReference type="ARBA" id="ARBA00022588"/>
    </source>
</evidence>
<dbReference type="Gene3D" id="1.10.510.10">
    <property type="entry name" value="Transferase(Phosphotransferase) domain 1"/>
    <property type="match status" value="1"/>
</dbReference>
<evidence type="ECO:0000256" key="5">
    <source>
        <dbReference type="ARBA" id="ARBA00022490"/>
    </source>
</evidence>
<comment type="cofactor">
    <cofactor evidence="1 22">
        <name>Mg(2+)</name>
        <dbReference type="ChEBI" id="CHEBI:18420"/>
    </cofactor>
</comment>
<keyword evidence="16" id="KW-0391">Immunity</keyword>
<sequence>MPIESGEGPSSTVVMTPLTAACPWKKTEPISASTSFRELMDSDLAAKLQKEEDEKFAHELSRSPKTPIESEISVSTEHDDDDVHQIDPSSLELDEDNDYLLALMLQQEYTKEFNGMMKKYESTVNRNSKVKVSMKNFMLLPASNPTQTSDTIDDEDILEESKEAFSDCEQDQRMPTFNRRGTSGKGASLVTKHNAELCGKRNVARVMNTFPPEFETGNVLNNIKLSNRVYNQLKLHSYAEEKRMNRLHDKVEKATASLAFDPKTRLILYKSLNSCILDELGSIIATGKESIVLYGKGGQTDLHKIPSEVAIKIFKTTLNEFHTRNQYLREDHRFKNRCKGLNPRKIVKLWAEKEMFNLQRLQRAGIPCPTPVLLKKHVLFLSFIGKDSVPAQRLRDAVLTPEELADAYKQCLNLLKQIYHECKLIHADFSEYNLLWLDNIVYVIDVAQSVEPHHPNAYTFLLRDCTNVSTYFSRRTLNDYVLSPEETFNHVTGLGFEKRGQEFLNEIQAYEKNVRLQSEAIKEKDNFSFEYFFNQTKELHADDSSSDEDDDNDDDDEDYTDLTSGDEYAATLSKSLPSKIMKSPSRKTKLSKHTP</sequence>
<accession>A0A814YMX4</accession>
<organism evidence="25 27">
    <name type="scientific">Adineta steineri</name>
    <dbReference type="NCBI Taxonomy" id="433720"/>
    <lineage>
        <taxon>Eukaryota</taxon>
        <taxon>Metazoa</taxon>
        <taxon>Spiralia</taxon>
        <taxon>Gnathifera</taxon>
        <taxon>Rotifera</taxon>
        <taxon>Eurotatoria</taxon>
        <taxon>Bdelloidea</taxon>
        <taxon>Adinetida</taxon>
        <taxon>Adinetidae</taxon>
        <taxon>Adineta</taxon>
    </lineage>
</organism>
<evidence type="ECO:0000256" key="18">
    <source>
        <dbReference type="ARBA" id="ARBA00047899"/>
    </source>
</evidence>
<feature type="region of interest" description="Disordered" evidence="23">
    <location>
        <begin position="52"/>
        <end position="87"/>
    </location>
</feature>
<protein>
    <recommendedName>
        <fullName evidence="21 22">Serine/threonine-protein kinase RIO3</fullName>
        <ecNumber evidence="4 22">2.7.11.1</ecNumber>
    </recommendedName>
</protein>
<dbReference type="PANTHER" id="PTHR45723">
    <property type="entry name" value="SERINE/THREONINE-PROTEIN KINASE RIO1"/>
    <property type="match status" value="1"/>
</dbReference>
<keyword evidence="12 22" id="KW-0547">Nucleotide-binding</keyword>
<evidence type="ECO:0000256" key="2">
    <source>
        <dbReference type="ARBA" id="ARBA00004496"/>
    </source>
</evidence>
<dbReference type="GO" id="GO:0004674">
    <property type="term" value="F:protein serine/threonine kinase activity"/>
    <property type="evidence" value="ECO:0007669"/>
    <property type="project" value="UniProtKB-UniRule"/>
</dbReference>